<keyword evidence="1" id="KW-0812">Transmembrane</keyword>
<dbReference type="EMBL" id="MGGR01000027">
    <property type="protein sequence ID" value="OGM32886.1"/>
    <property type="molecule type" value="Genomic_DNA"/>
</dbReference>
<comment type="caution">
    <text evidence="2">The sequence shown here is derived from an EMBL/GenBank/DDBJ whole genome shotgun (WGS) entry which is preliminary data.</text>
</comment>
<evidence type="ECO:0000313" key="2">
    <source>
        <dbReference type="EMBL" id="OGM32886.1"/>
    </source>
</evidence>
<dbReference type="Proteomes" id="UP000177169">
    <property type="component" value="Unassembled WGS sequence"/>
</dbReference>
<feature type="transmembrane region" description="Helical" evidence="1">
    <location>
        <begin position="439"/>
        <end position="457"/>
    </location>
</feature>
<feature type="transmembrane region" description="Helical" evidence="1">
    <location>
        <begin position="348"/>
        <end position="367"/>
    </location>
</feature>
<organism evidence="2 3">
    <name type="scientific">Candidatus Woesebacteria bacterium RIFCSPHIGHO2_02_FULL_39_13</name>
    <dbReference type="NCBI Taxonomy" id="1802505"/>
    <lineage>
        <taxon>Bacteria</taxon>
        <taxon>Candidatus Woeseibacteriota</taxon>
    </lineage>
</organism>
<accession>A0A1F7YZV2</accession>
<feature type="transmembrane region" description="Helical" evidence="1">
    <location>
        <begin position="110"/>
        <end position="129"/>
    </location>
</feature>
<protein>
    <submittedName>
        <fullName evidence="2">Uncharacterized protein</fullName>
    </submittedName>
</protein>
<feature type="transmembrane region" description="Helical" evidence="1">
    <location>
        <begin position="73"/>
        <end position="90"/>
    </location>
</feature>
<feature type="transmembrane region" description="Helical" evidence="1">
    <location>
        <begin position="17"/>
        <end position="40"/>
    </location>
</feature>
<dbReference type="AlphaFoldDB" id="A0A1F7YZV2"/>
<feature type="transmembrane region" description="Helical" evidence="1">
    <location>
        <begin position="306"/>
        <end position="336"/>
    </location>
</feature>
<name>A0A1F7YZV2_9BACT</name>
<feature type="transmembrane region" description="Helical" evidence="1">
    <location>
        <begin position="273"/>
        <end position="294"/>
    </location>
</feature>
<feature type="transmembrane region" description="Helical" evidence="1">
    <location>
        <begin position="496"/>
        <end position="520"/>
    </location>
</feature>
<feature type="transmembrane region" description="Helical" evidence="1">
    <location>
        <begin position="186"/>
        <end position="206"/>
    </location>
</feature>
<evidence type="ECO:0000256" key="1">
    <source>
        <dbReference type="SAM" id="Phobius"/>
    </source>
</evidence>
<gene>
    <name evidence="2" type="ORF">A3D01_04905</name>
</gene>
<evidence type="ECO:0000313" key="3">
    <source>
        <dbReference type="Proteomes" id="UP000177169"/>
    </source>
</evidence>
<keyword evidence="1" id="KW-0472">Membrane</keyword>
<sequence length="773" mass="88498">MATISIFLRIFFQNINFILPIAVFFLSIVWVGINIFLALTKEKEWHLILPAGGISGLFGFIIFLGIFSYILKGRVGIALIFTLYIFFGLYLHKKIDKIPGFTLKLTPKDLLLAVIAFLILGFTAFLAGANQYGGDVIAYWGFATSFANGNYPIYSPWQPDFLSIHHKGTYMFEGAVHALTNVNMNLIHTAYSYFVVSAGFFLLWGWTRKIIKRDFISIIPALVAYFSFGGMFIPLLERVRIYIKPEVEHVTSRLPLLLDAKNRLGGASNLPEFIYINHRAAAFAGVLLLLILMFTKFRIGEKFKPIITSALSVAIISSDEIYLPVVIFAILGWFLYEFVKVKRSKKKSLVLNFFIGTLVFFVLFFIVENAVRNSFLVPPQEEPRFQLVTSFQEMQKRMGSFRSAVLRQSDNQSYFWYLPDLRVIILISFLAVILTGNSWVLVFLIGTVGAISAFFLLEHTYYPGNNERFLHLLYHFYGIILTFSLVYLFVFKKGLLKYLSALLIFLTVLPGIIFTIIYLYPLAKRPDYPNFYGNLPPTPVLKWLRKNIPKERVFFIDGFVSSGLNHSPYTLQAIQNYGLMVPVSPAKIRVHTPDFGAEAFDLINTLNPEALNELKIKYVFITHKELTRFQSKRLTVLQNEKYFKKVYDDQEGILYEIKPLYKEEGKNIDGGISDLSDLINKDSHIYLDYPPRIDGALRAALLLILRERGKIYAEWRSGAFNYIETKIIINQPSPDTRYDYLVLGPATSPLEICNCKKATEVWKTTGLVLYRTK</sequence>
<feature type="transmembrane region" description="Helical" evidence="1">
    <location>
        <begin position="218"/>
        <end position="236"/>
    </location>
</feature>
<dbReference type="STRING" id="1802505.A3D01_04905"/>
<feature type="transmembrane region" description="Helical" evidence="1">
    <location>
        <begin position="47"/>
        <end position="67"/>
    </location>
</feature>
<proteinExistence type="predicted"/>
<keyword evidence="1" id="KW-1133">Transmembrane helix</keyword>
<reference evidence="2 3" key="1">
    <citation type="journal article" date="2016" name="Nat. Commun.">
        <title>Thousands of microbial genomes shed light on interconnected biogeochemical processes in an aquifer system.</title>
        <authorList>
            <person name="Anantharaman K."/>
            <person name="Brown C.T."/>
            <person name="Hug L.A."/>
            <person name="Sharon I."/>
            <person name="Castelle C.J."/>
            <person name="Probst A.J."/>
            <person name="Thomas B.C."/>
            <person name="Singh A."/>
            <person name="Wilkins M.J."/>
            <person name="Karaoz U."/>
            <person name="Brodie E.L."/>
            <person name="Williams K.H."/>
            <person name="Hubbard S.S."/>
            <person name="Banfield J.F."/>
        </authorList>
    </citation>
    <scope>NUCLEOTIDE SEQUENCE [LARGE SCALE GENOMIC DNA]</scope>
</reference>
<feature type="transmembrane region" description="Helical" evidence="1">
    <location>
        <begin position="469"/>
        <end position="490"/>
    </location>
</feature>